<gene>
    <name evidence="5" type="ORF">C5Q96_00835</name>
</gene>
<dbReference type="Pfam" id="PF00561">
    <property type="entry name" value="Abhydrolase_1"/>
    <property type="match status" value="1"/>
</dbReference>
<dbReference type="InterPro" id="IPR029058">
    <property type="entry name" value="AB_hydrolase_fold"/>
</dbReference>
<name>A0A2S0L2M7_9FIRM</name>
<dbReference type="Proteomes" id="UP000237883">
    <property type="component" value="Chromosome"/>
</dbReference>
<feature type="domain" description="AB hydrolase-1" evidence="3">
    <location>
        <begin position="208"/>
        <end position="252"/>
    </location>
</feature>
<dbReference type="InterPro" id="IPR050261">
    <property type="entry name" value="FrsA_esterase"/>
</dbReference>
<evidence type="ECO:0000313" key="6">
    <source>
        <dbReference type="Proteomes" id="UP000237883"/>
    </source>
</evidence>
<dbReference type="GO" id="GO:0052689">
    <property type="term" value="F:carboxylic ester hydrolase activity"/>
    <property type="evidence" value="ECO:0007669"/>
    <property type="project" value="UniProtKB-ARBA"/>
</dbReference>
<keyword evidence="1 5" id="KW-0378">Hydrolase</keyword>
<protein>
    <submittedName>
        <fullName evidence="5">Alpha/beta hydrolase</fullName>
    </submittedName>
</protein>
<proteinExistence type="inferred from homology"/>
<dbReference type="PANTHER" id="PTHR22946">
    <property type="entry name" value="DIENELACTONE HYDROLASE DOMAIN-CONTAINING PROTEIN-RELATED"/>
    <property type="match status" value="1"/>
</dbReference>
<keyword evidence="6" id="KW-1185">Reference proteome</keyword>
<sequence length="271" mass="30777">MSSGIKIYGNKAYWRNIVITRGVTIREGSLAIHGRWYMDGREEKQPTIIICHEFGTNMRFTSRYAQMLCKQGYAVFIFDFCGSESGTSRGRKSTEMSVTTEVIDLLVVLDYVQDRPFVNKNAVFLMGCSQGGLVASLAAEKRKNEVKKLVLYYPALSIPDDARKGSMLGAEFSGEEIPDSFKVMNDKFRVGKRYVADAIVLSEWREMMRYKNPVLIVHGTDDELVDIDYARKAAKIFPNAKLVEIKGGKHLFPSLEERKIAVAETIRFLWE</sequence>
<dbReference type="KEGG" id="mdv:C5Q96_00835"/>
<reference evidence="6" key="1">
    <citation type="submission" date="2018-02" db="EMBL/GenBank/DDBJ databases">
        <authorList>
            <person name="Holder M.E."/>
            <person name="Ajami N.J."/>
            <person name="Petrosino J.F."/>
        </authorList>
    </citation>
    <scope>NUCLEOTIDE SEQUENCE [LARGE SCALE GENOMIC DNA]</scope>
    <source>
        <strain evidence="6">CCUG 47132</strain>
    </source>
</reference>
<comment type="similarity">
    <text evidence="2">Belongs to the AB hydrolase superfamily. FUS2 hydrolase family.</text>
</comment>
<evidence type="ECO:0000259" key="4">
    <source>
        <dbReference type="Pfam" id="PF12146"/>
    </source>
</evidence>
<dbReference type="InterPro" id="IPR000073">
    <property type="entry name" value="AB_hydrolase_1"/>
</dbReference>
<organism evidence="5 6">
    <name type="scientific">Mogibacterium diversum</name>
    <dbReference type="NCBI Taxonomy" id="114527"/>
    <lineage>
        <taxon>Bacteria</taxon>
        <taxon>Bacillati</taxon>
        <taxon>Bacillota</taxon>
        <taxon>Clostridia</taxon>
        <taxon>Peptostreptococcales</taxon>
        <taxon>Anaerovoracaceae</taxon>
        <taxon>Mogibacterium</taxon>
    </lineage>
</organism>
<dbReference type="Gene3D" id="3.40.50.1820">
    <property type="entry name" value="alpha/beta hydrolase"/>
    <property type="match status" value="1"/>
</dbReference>
<dbReference type="InterPro" id="IPR022742">
    <property type="entry name" value="Hydrolase_4"/>
</dbReference>
<evidence type="ECO:0000256" key="2">
    <source>
        <dbReference type="ARBA" id="ARBA00038115"/>
    </source>
</evidence>
<dbReference type="SUPFAM" id="SSF53474">
    <property type="entry name" value="alpha/beta-Hydrolases"/>
    <property type="match status" value="1"/>
</dbReference>
<evidence type="ECO:0000256" key="1">
    <source>
        <dbReference type="ARBA" id="ARBA00022801"/>
    </source>
</evidence>
<dbReference type="AlphaFoldDB" id="A0A2S0L2M7"/>
<dbReference type="Pfam" id="PF12146">
    <property type="entry name" value="Hydrolase_4"/>
    <property type="match status" value="1"/>
</dbReference>
<feature type="domain" description="Serine aminopeptidase S33" evidence="4">
    <location>
        <begin position="44"/>
        <end position="179"/>
    </location>
</feature>
<accession>A0A2S0L2M7</accession>
<dbReference type="PANTHER" id="PTHR22946:SF9">
    <property type="entry name" value="POLYKETIDE TRANSFERASE AF380"/>
    <property type="match status" value="1"/>
</dbReference>
<dbReference type="EMBL" id="CP027228">
    <property type="protein sequence ID" value="AVM47484.1"/>
    <property type="molecule type" value="Genomic_DNA"/>
</dbReference>
<evidence type="ECO:0000313" key="5">
    <source>
        <dbReference type="EMBL" id="AVM47484.1"/>
    </source>
</evidence>
<evidence type="ECO:0000259" key="3">
    <source>
        <dbReference type="Pfam" id="PF00561"/>
    </source>
</evidence>